<feature type="domain" description="Flagellar hook-length control protein-like C-terminal" evidence="1">
    <location>
        <begin position="416"/>
        <end position="496"/>
    </location>
</feature>
<dbReference type="InterPro" id="IPR038610">
    <property type="entry name" value="FliK-like_C_sf"/>
</dbReference>
<dbReference type="EMBL" id="PVXN01000012">
    <property type="protein sequence ID" value="PRR75126.1"/>
    <property type="molecule type" value="Genomic_DNA"/>
</dbReference>
<proteinExistence type="predicted"/>
<gene>
    <name evidence="2" type="ORF">CPAL_06780</name>
</gene>
<name>A0A2T0AWP4_9CLOT</name>
<dbReference type="RefSeq" id="WP_242976280.1">
    <property type="nucleotide sequence ID" value="NZ_PVXN01000012.1"/>
</dbReference>
<dbReference type="Proteomes" id="UP000239614">
    <property type="component" value="Unassembled WGS sequence"/>
</dbReference>
<evidence type="ECO:0000313" key="2">
    <source>
        <dbReference type="EMBL" id="PRR75126.1"/>
    </source>
</evidence>
<organism evidence="2 3">
    <name type="scientific">Clostridium thermopalmarium DSM 5974</name>
    <dbReference type="NCBI Taxonomy" id="1121340"/>
    <lineage>
        <taxon>Bacteria</taxon>
        <taxon>Bacillati</taxon>
        <taxon>Bacillota</taxon>
        <taxon>Clostridia</taxon>
        <taxon>Eubacteriales</taxon>
        <taxon>Clostridiaceae</taxon>
        <taxon>Clostridium</taxon>
    </lineage>
</organism>
<reference evidence="2 3" key="1">
    <citation type="submission" date="2018-03" db="EMBL/GenBank/DDBJ databases">
        <title>Genome sequence of Clostridium thermopalmarium DSM 5974.</title>
        <authorList>
            <person name="Poehlein A."/>
            <person name="Daniel R."/>
        </authorList>
    </citation>
    <scope>NUCLEOTIDE SEQUENCE [LARGE SCALE GENOMIC DNA]</scope>
    <source>
        <strain evidence="2 3">DSM 5974</strain>
    </source>
</reference>
<keyword evidence="2" id="KW-0966">Cell projection</keyword>
<evidence type="ECO:0000313" key="3">
    <source>
        <dbReference type="Proteomes" id="UP000239614"/>
    </source>
</evidence>
<comment type="caution">
    <text evidence="2">The sequence shown here is derived from an EMBL/GenBank/DDBJ whole genome shotgun (WGS) entry which is preliminary data.</text>
</comment>
<keyword evidence="2" id="KW-0969">Cilium</keyword>
<dbReference type="Pfam" id="PF02120">
    <property type="entry name" value="Flg_hook"/>
    <property type="match status" value="1"/>
</dbReference>
<keyword evidence="3" id="KW-1185">Reference proteome</keyword>
<keyword evidence="2" id="KW-0282">Flagellum</keyword>
<dbReference type="CDD" id="cd17470">
    <property type="entry name" value="T3SS_Flik_C"/>
    <property type="match status" value="1"/>
</dbReference>
<dbReference type="AlphaFoldDB" id="A0A2T0AWP4"/>
<accession>A0A2T0AWP4</accession>
<dbReference type="Gene3D" id="3.30.750.140">
    <property type="match status" value="1"/>
</dbReference>
<evidence type="ECO:0000259" key="1">
    <source>
        <dbReference type="Pfam" id="PF02120"/>
    </source>
</evidence>
<dbReference type="InterPro" id="IPR021136">
    <property type="entry name" value="Flagellar_hook_control-like_C"/>
</dbReference>
<protein>
    <submittedName>
        <fullName evidence="2">Flagellar hook-length control protein FliK</fullName>
    </submittedName>
</protein>
<sequence length="545" mass="61975">MSNSSMNISTNFGINNAAASMPQNNVTNCNQNKTENTDFKNMLDKLNLKSKFNSLKRTSTDKNIKEDLYEELDKDLNSDLDKLYVSTEQIFYLHTNEIMQILDKVFDDEKIKELLSDIGIDTNIHGESLSDNTAEIFLNSENAENILMSELQTLMSKSKDDSINNLDDAKKSSKIIDRISSAITAKFFEGLVEKGVNEKLNNEIFLNNSENLFGISNSNLNINSDNLTNVYTKLNFINDESAIEKLVQDIKNSIKNALNNAVEQNMLNKEEIKVDDVKIAVQEAIGESLENIQKEWIKEKSLLSNENPSIRPYEEVMDKIKEKLFEKTASSISKFSANKTNVNQDKKEHSLSTLESKEDRLLKNLALGNEKDTDYKFDRVMNLMSHITKSADTVFINKSENIVINRDTLVNDIIKSVKYMELNDIKQMTVKIMPKELGEVTIKITMENGIMKANITASNKDAYNLINLNIQDLNEKLSHQQIKIQNFTVDIYNGDTTFFSRENSSERDRQFNSKKNSGRVIAVDDDSVIEDTSLLDEENGVNVFV</sequence>